<evidence type="ECO:0000256" key="1">
    <source>
        <dbReference type="SAM" id="MobiDB-lite"/>
    </source>
</evidence>
<feature type="region of interest" description="Disordered" evidence="1">
    <location>
        <begin position="605"/>
        <end position="659"/>
    </location>
</feature>
<protein>
    <submittedName>
        <fullName evidence="2">Uncharacterized protein</fullName>
    </submittedName>
</protein>
<reference evidence="2 4" key="1">
    <citation type="submission" date="2015-11" db="EMBL/GenBank/DDBJ databases">
        <title>Genomic analysis of 38 Legionella species identifies large and diverse effector repertoires.</title>
        <authorList>
            <person name="Burstein D."/>
            <person name="Amaro F."/>
            <person name="Zusman T."/>
            <person name="Lifshitz Z."/>
            <person name="Cohen O."/>
            <person name="Gilbert J.A."/>
            <person name="Pupko T."/>
            <person name="Shuman H.A."/>
            <person name="Segal G."/>
        </authorList>
    </citation>
    <scope>NUCLEOTIDE SEQUENCE [LARGE SCALE GENOMIC DNA]</scope>
    <source>
        <strain evidence="2 4">JA-26-G1-E2</strain>
    </source>
</reference>
<evidence type="ECO:0000313" key="4">
    <source>
        <dbReference type="Proteomes" id="UP000054715"/>
    </source>
</evidence>
<accession>A0A0W0UYY1</accession>
<dbReference type="EMBL" id="LNYG01000004">
    <property type="protein sequence ID" value="KTD13052.1"/>
    <property type="molecule type" value="Genomic_DNA"/>
</dbReference>
<feature type="compositionally biased region" description="Basic and acidic residues" evidence="1">
    <location>
        <begin position="628"/>
        <end position="642"/>
    </location>
</feature>
<evidence type="ECO:0000313" key="3">
    <source>
        <dbReference type="EMBL" id="OCH98170.1"/>
    </source>
</evidence>
<name>A0A0W0UYY1_9GAMM</name>
<sequence length="1077" mass="124573">MLVSQLYEFIKALTGIEHNLENSDKELLRAFKEKYPLFDSAITSNLSENFDLTLNNEDLLWIQDVFAQRWNNIADTPADYTFDPKGNNIPWITFARELAKVVKRPYLMILIPKLEPIDPELFSRLEEDQDPRSIYLSDDARTWHRVQGLLERLQQPSAVFSTYDLKKIMPRALTLSEMFRIRSKKGDELAKEIDNETYANLWDYIIRRIAPTWQQKGKCPEHLLPNLLEVIESYFNAKARNQTLEGFHQKLKSFTQSLAACSLDDINHFYGIEIFGRNQNRYLVNILLDCFTETPDLEEKLTDVARWICRFDPTMISKCENLIPIYKILKVGEYFDIIHLRQLINKLDADTAEIKPQIQVFLEKIPATGEISKEIIAEIKKLYAFRWQTIKDSPDDYLRKQKGENRSWIRLAQYLAGAGYIEANYYKLLIPTLTQDIDSISLDLPTNYPLSQCILSEDEKELIYLPNCVAQHRANGTFYHFSEGRYRKLAAKELERLPFAELQFYEYYAQVVAIEEESLPLKKSTVMAIKELVNGTLNPYALRLGHNITAEQEQVAEEAYFKFFEFVNNLPEDELNRLYTHAVIWRGQKRNVHEILAEVQLNETPKVDKSSAAQTTDVSSKANISKDQLGEKKSIDTQKEDLLEGPGFTKEISPNETLKIDNNSAAQTIGTPQEQNVIRVQSGEKESPATQEEHSLKEPTVAKEIPPKQRECIAFAGQFFAKIVADYAPQEKFDAAIEKISLAALDEIRLCSAQLVFREWDSLDDKEATRRALTILVSLITHNFSCVWGTGTSLQFWDQKKNMITATGKELFNALEYALDNGDFSKIRFIYTYTMRNIVKRALAQKDIIKKYTRYKDTLDWLESIKDESMFELKNQVCFEPDLLLSVLTSLTDKFNTKTCILVEHFLDELVKTKMQPENQYQQWVRINVEFNKLLNNKALPLRTRDFILHELRKNRDVSNSSDLNEKVAHFITRRLARVSVASAKQHGMFNTNPGKFNTQYSEAKKNLEQHFSSFDFSLKKETAITELISQFKTEVKGIINDRNIAMIKYLESLTKSIPSLHVGEDPIQMEPISLRA</sequence>
<keyword evidence="5" id="KW-1185">Reference proteome</keyword>
<evidence type="ECO:0000313" key="2">
    <source>
        <dbReference type="EMBL" id="KTD13052.1"/>
    </source>
</evidence>
<feature type="region of interest" description="Disordered" evidence="1">
    <location>
        <begin position="680"/>
        <end position="699"/>
    </location>
</feature>
<dbReference type="Proteomes" id="UP000054715">
    <property type="component" value="Unassembled WGS sequence"/>
</dbReference>
<dbReference type="OrthoDB" id="5631790at2"/>
<dbReference type="PATRIC" id="fig|455.5.peg.324"/>
<dbReference type="AlphaFoldDB" id="A0A0W0UYY1"/>
<gene>
    <name evidence="3" type="ORF">A8135_11400</name>
    <name evidence="2" type="ORF">Ljam_0310</name>
</gene>
<dbReference type="EMBL" id="LYOZ01000016">
    <property type="protein sequence ID" value="OCH98170.1"/>
    <property type="molecule type" value="Genomic_DNA"/>
</dbReference>
<reference evidence="3 5" key="2">
    <citation type="submission" date="2016-05" db="EMBL/GenBank/DDBJ databases">
        <authorList>
            <person name="Prochazka B."/>
            <person name="Indra A."/>
            <person name="Hasenberger P."/>
            <person name="Blaschitz M."/>
            <person name="Wagner L."/>
            <person name="Wewalka G."/>
            <person name="Sorschag S."/>
            <person name="Schmid D."/>
            <person name="Ruppitsch W."/>
        </authorList>
    </citation>
    <scope>NUCLEOTIDE SEQUENCE [LARGE SCALE GENOMIC DNA]</scope>
    <source>
        <strain evidence="3 5">974010_12</strain>
    </source>
</reference>
<proteinExistence type="predicted"/>
<dbReference type="RefSeq" id="WP_058448384.1">
    <property type="nucleotide sequence ID" value="NZ_CAAAJF010000014.1"/>
</dbReference>
<feature type="compositionally biased region" description="Polar residues" evidence="1">
    <location>
        <begin position="611"/>
        <end position="626"/>
    </location>
</feature>
<dbReference type="STRING" id="455.Ljam_0310"/>
<organism evidence="2 4">
    <name type="scientific">Legionella jamestowniensis</name>
    <dbReference type="NCBI Taxonomy" id="455"/>
    <lineage>
        <taxon>Bacteria</taxon>
        <taxon>Pseudomonadati</taxon>
        <taxon>Pseudomonadota</taxon>
        <taxon>Gammaproteobacteria</taxon>
        <taxon>Legionellales</taxon>
        <taxon>Legionellaceae</taxon>
        <taxon>Legionella</taxon>
    </lineage>
</organism>
<comment type="caution">
    <text evidence="2">The sequence shown here is derived from an EMBL/GenBank/DDBJ whole genome shotgun (WGS) entry which is preliminary data.</text>
</comment>
<feature type="compositionally biased region" description="Basic and acidic residues" evidence="1">
    <location>
        <begin position="682"/>
        <end position="699"/>
    </location>
</feature>
<dbReference type="Proteomes" id="UP000093336">
    <property type="component" value="Unassembled WGS sequence"/>
</dbReference>
<evidence type="ECO:0000313" key="5">
    <source>
        <dbReference type="Proteomes" id="UP000093336"/>
    </source>
</evidence>